<evidence type="ECO:0000313" key="7">
    <source>
        <dbReference type="Proteomes" id="UP000886700"/>
    </source>
</evidence>
<protein>
    <submittedName>
        <fullName evidence="8">Transcription initiation factor TFIID subunit 9B isoform X2</fullName>
    </submittedName>
</protein>
<evidence type="ECO:0000256" key="1">
    <source>
        <dbReference type="ARBA" id="ARBA00004123"/>
    </source>
</evidence>
<feature type="region of interest" description="Disordered" evidence="6">
    <location>
        <begin position="232"/>
        <end position="262"/>
    </location>
</feature>
<dbReference type="GO" id="GO:0006352">
    <property type="term" value="P:DNA-templated transcription initiation"/>
    <property type="evidence" value="ECO:0007669"/>
    <property type="project" value="InterPro"/>
</dbReference>
<accession>A0A1U8CZ00</accession>
<keyword evidence="7" id="KW-1185">Reference proteome</keyword>
<comment type="subcellular location">
    <subcellularLocation>
        <location evidence="1">Nucleus</location>
    </subcellularLocation>
</comment>
<organism evidence="7 8">
    <name type="scientific">Mesocricetus auratus</name>
    <name type="common">Golden hamster</name>
    <dbReference type="NCBI Taxonomy" id="10036"/>
    <lineage>
        <taxon>Eukaryota</taxon>
        <taxon>Metazoa</taxon>
        <taxon>Chordata</taxon>
        <taxon>Craniata</taxon>
        <taxon>Vertebrata</taxon>
        <taxon>Euteleostomi</taxon>
        <taxon>Mammalia</taxon>
        <taxon>Eutheria</taxon>
        <taxon>Euarchontoglires</taxon>
        <taxon>Glires</taxon>
        <taxon>Rodentia</taxon>
        <taxon>Myomorpha</taxon>
        <taxon>Muroidea</taxon>
        <taxon>Cricetidae</taxon>
        <taxon>Cricetinae</taxon>
        <taxon>Mesocricetus</taxon>
    </lineage>
</organism>
<evidence type="ECO:0000256" key="4">
    <source>
        <dbReference type="ARBA" id="ARBA00023163"/>
    </source>
</evidence>
<dbReference type="InterPro" id="IPR003162">
    <property type="entry name" value="TFIID-31"/>
</dbReference>
<dbReference type="PANTHER" id="PTHR48068:SF5">
    <property type="entry name" value="TRANSCRIPTION INITIATION FACTOR TFIID SUBUNIT 9B"/>
    <property type="match status" value="1"/>
</dbReference>
<feature type="region of interest" description="Disordered" evidence="6">
    <location>
        <begin position="32"/>
        <end position="52"/>
    </location>
</feature>
<evidence type="ECO:0000313" key="8">
    <source>
        <dbReference type="RefSeq" id="XP_012980589.3"/>
    </source>
</evidence>
<dbReference type="PANTHER" id="PTHR48068">
    <property type="entry name" value="TAF9 RNA POLYMERASE II, TATA BOX-BINDING PROTEIN (TBP)-ASSOCIATED FACTOR"/>
    <property type="match status" value="1"/>
</dbReference>
<keyword evidence="4" id="KW-0804">Transcription</keyword>
<dbReference type="GO" id="GO:0003729">
    <property type="term" value="F:mRNA binding"/>
    <property type="evidence" value="ECO:0007669"/>
    <property type="project" value="TreeGrafter"/>
</dbReference>
<dbReference type="GeneID" id="101827378"/>
<proteinExistence type="inferred from homology"/>
<evidence type="ECO:0000256" key="5">
    <source>
        <dbReference type="ARBA" id="ARBA00023242"/>
    </source>
</evidence>
<name>A0A1U8CZ00_MESAU</name>
<sequence length="262" mass="29055">MAEQRSVDFDEIVAVPDEGWSLGEEESACSSLCPTEESQEKMEPSKMAPSKNAPRDALVMAQILKDMGITEYEPRVINQMLEFAFRYVTTILDDAKVYSSHAKKATVDADDVRLAIQCRADQSFTSPPPRDFLLDIARQKNQTPLPLIKPYAGPRLPPDRYCLTAPNYRLKSLIKKGPNQGRLVPRLSVGAVSSRPTTPTVAPATTTVQNVLINPSMIGSKNILITTNMVSSQNTANDSNPLKRKHDDDDDEDEEEDDDDTM</sequence>
<dbReference type="RefSeq" id="XP_012980589.3">
    <property type="nucleotide sequence ID" value="XM_013125135.3"/>
</dbReference>
<evidence type="ECO:0000256" key="3">
    <source>
        <dbReference type="ARBA" id="ARBA00023015"/>
    </source>
</evidence>
<dbReference type="SUPFAM" id="SSF47113">
    <property type="entry name" value="Histone-fold"/>
    <property type="match status" value="1"/>
</dbReference>
<evidence type="ECO:0000256" key="2">
    <source>
        <dbReference type="ARBA" id="ARBA00007646"/>
    </source>
</evidence>
<dbReference type="InterPro" id="IPR009072">
    <property type="entry name" value="Histone-fold"/>
</dbReference>
<keyword evidence="5" id="KW-0539">Nucleus</keyword>
<gene>
    <name evidence="8" type="primary">Taf9b</name>
</gene>
<dbReference type="InterPro" id="IPR051431">
    <property type="entry name" value="TFIID_subunit_9"/>
</dbReference>
<dbReference type="AlphaFoldDB" id="A0A1U8CZ00"/>
<dbReference type="Proteomes" id="UP000886700">
    <property type="component" value="Unplaced"/>
</dbReference>
<dbReference type="Gene3D" id="1.10.20.10">
    <property type="entry name" value="Histone, subunit A"/>
    <property type="match status" value="1"/>
</dbReference>
<dbReference type="GO" id="GO:0046982">
    <property type="term" value="F:protein heterodimerization activity"/>
    <property type="evidence" value="ECO:0007669"/>
    <property type="project" value="InterPro"/>
</dbReference>
<feature type="compositionally biased region" description="Acidic residues" evidence="6">
    <location>
        <begin position="248"/>
        <end position="262"/>
    </location>
</feature>
<keyword evidence="3" id="KW-0805">Transcription regulation</keyword>
<comment type="similarity">
    <text evidence="2">Belongs to the TAF9 family.</text>
</comment>
<dbReference type="Pfam" id="PF02291">
    <property type="entry name" value="TFIID-31kDa"/>
    <property type="match status" value="1"/>
</dbReference>
<reference evidence="8" key="1">
    <citation type="submission" date="2025-08" db="UniProtKB">
        <authorList>
            <consortium name="RefSeq"/>
        </authorList>
    </citation>
    <scope>IDENTIFICATION</scope>
    <source>
        <tissue evidence="8">Liver</tissue>
    </source>
</reference>
<dbReference type="CDD" id="cd07979">
    <property type="entry name" value="HFD_TAF9"/>
    <property type="match status" value="1"/>
</dbReference>
<dbReference type="GO" id="GO:0005730">
    <property type="term" value="C:nucleolus"/>
    <property type="evidence" value="ECO:0007669"/>
    <property type="project" value="TreeGrafter"/>
</dbReference>
<evidence type="ECO:0000256" key="6">
    <source>
        <dbReference type="SAM" id="MobiDB-lite"/>
    </source>
</evidence>